<proteinExistence type="inferred from homology"/>
<dbReference type="Proteomes" id="UP000076842">
    <property type="component" value="Unassembled WGS sequence"/>
</dbReference>
<dbReference type="PANTHER" id="PTHR12817">
    <property type="entry name" value="TRAFFICKING PROTEIN PARTICLE COMPLEX SUBUNIT 6B"/>
    <property type="match status" value="1"/>
</dbReference>
<protein>
    <submittedName>
        <fullName evidence="3">Transport protein particle component</fullName>
    </submittedName>
</protein>
<dbReference type="CDD" id="cd14944">
    <property type="entry name" value="TRAPPC6A_Trs33"/>
    <property type="match status" value="1"/>
</dbReference>
<dbReference type="InterPro" id="IPR037992">
    <property type="entry name" value="TRAPPC6/Trs33"/>
</dbReference>
<evidence type="ECO:0000313" key="3">
    <source>
        <dbReference type="EMBL" id="KZT58430.1"/>
    </source>
</evidence>
<dbReference type="Gene3D" id="3.30.1380.20">
    <property type="entry name" value="Trafficking protein particle complex subunit 3"/>
    <property type="match status" value="1"/>
</dbReference>
<organism evidence="3 4">
    <name type="scientific">Calocera cornea HHB12733</name>
    <dbReference type="NCBI Taxonomy" id="1353952"/>
    <lineage>
        <taxon>Eukaryota</taxon>
        <taxon>Fungi</taxon>
        <taxon>Dikarya</taxon>
        <taxon>Basidiomycota</taxon>
        <taxon>Agaricomycotina</taxon>
        <taxon>Dacrymycetes</taxon>
        <taxon>Dacrymycetales</taxon>
        <taxon>Dacrymycetaceae</taxon>
        <taxon>Calocera</taxon>
    </lineage>
</organism>
<dbReference type="STRING" id="1353952.A0A165GSS6"/>
<dbReference type="SUPFAM" id="SSF111126">
    <property type="entry name" value="Ligand-binding domain in the NO signalling and Golgi transport"/>
    <property type="match status" value="1"/>
</dbReference>
<evidence type="ECO:0000256" key="1">
    <source>
        <dbReference type="ARBA" id="ARBA00006218"/>
    </source>
</evidence>
<dbReference type="OrthoDB" id="941624at2759"/>
<dbReference type="EMBL" id="KV423951">
    <property type="protein sequence ID" value="KZT58430.1"/>
    <property type="molecule type" value="Genomic_DNA"/>
</dbReference>
<dbReference type="GO" id="GO:0005802">
    <property type="term" value="C:trans-Golgi network"/>
    <property type="evidence" value="ECO:0007669"/>
    <property type="project" value="TreeGrafter"/>
</dbReference>
<reference evidence="3 4" key="1">
    <citation type="journal article" date="2016" name="Mol. Biol. Evol.">
        <title>Comparative Genomics of Early-Diverging Mushroom-Forming Fungi Provides Insights into the Origins of Lignocellulose Decay Capabilities.</title>
        <authorList>
            <person name="Nagy L.G."/>
            <person name="Riley R."/>
            <person name="Tritt A."/>
            <person name="Adam C."/>
            <person name="Daum C."/>
            <person name="Floudas D."/>
            <person name="Sun H."/>
            <person name="Yadav J.S."/>
            <person name="Pangilinan J."/>
            <person name="Larsson K.H."/>
            <person name="Matsuura K."/>
            <person name="Barry K."/>
            <person name="Labutti K."/>
            <person name="Kuo R."/>
            <person name="Ohm R.A."/>
            <person name="Bhattacharya S.S."/>
            <person name="Shirouzu T."/>
            <person name="Yoshinaga Y."/>
            <person name="Martin F.M."/>
            <person name="Grigoriev I.V."/>
            <person name="Hibbett D.S."/>
        </authorList>
    </citation>
    <scope>NUCLEOTIDE SEQUENCE [LARGE SCALE GENOMIC DNA]</scope>
    <source>
        <strain evidence="3 4">HHB12733</strain>
    </source>
</reference>
<dbReference type="FunCoup" id="A0A165GSS6">
    <property type="interactions" value="19"/>
</dbReference>
<feature type="compositionally biased region" description="Polar residues" evidence="2">
    <location>
        <begin position="1"/>
        <end position="13"/>
    </location>
</feature>
<dbReference type="InterPro" id="IPR024096">
    <property type="entry name" value="NO_sig/Golgi_transp_ligand-bd"/>
</dbReference>
<dbReference type="Pfam" id="PF04051">
    <property type="entry name" value="TRAPP"/>
    <property type="match status" value="1"/>
</dbReference>
<feature type="region of interest" description="Disordered" evidence="2">
    <location>
        <begin position="1"/>
        <end position="23"/>
    </location>
</feature>
<dbReference type="InParanoid" id="A0A165GSS6"/>
<name>A0A165GSS6_9BASI</name>
<sequence length="256" mass="28039">MANRASLTPSLQAPTSTSTNPSTTSLLTPAILSLSAPPQAQVDIHAVEFLLVEMTRTLAESSRVAQARRDKAEAEMRGAGWMPKAVPGAKGEEGSALALGKLREPLREEVERARRARVEEEEESAVRQRLENIGAHVGGNLAEKLCRDRQRFADPLDSVKFLCKEIWPAIWDKQVDNLRTNHRGVYVLQDAAFRPLVRLSSPFGPAEAIKRAKLHLAFPCGVIRGALARLGLHGTVTAEVTSLPQCTFQIKIPKNN</sequence>
<dbReference type="AlphaFoldDB" id="A0A165GSS6"/>
<feature type="compositionally biased region" description="Low complexity" evidence="2">
    <location>
        <begin position="14"/>
        <end position="23"/>
    </location>
</feature>
<dbReference type="InterPro" id="IPR007194">
    <property type="entry name" value="TRAPP_component"/>
</dbReference>
<evidence type="ECO:0000256" key="2">
    <source>
        <dbReference type="SAM" id="MobiDB-lite"/>
    </source>
</evidence>
<dbReference type="PANTHER" id="PTHR12817:SF0">
    <property type="entry name" value="GEO08327P1"/>
    <property type="match status" value="1"/>
</dbReference>
<keyword evidence="4" id="KW-1185">Reference proteome</keyword>
<accession>A0A165GSS6</accession>
<evidence type="ECO:0000313" key="4">
    <source>
        <dbReference type="Proteomes" id="UP000076842"/>
    </source>
</evidence>
<dbReference type="GO" id="GO:0005801">
    <property type="term" value="C:cis-Golgi network"/>
    <property type="evidence" value="ECO:0007669"/>
    <property type="project" value="TreeGrafter"/>
</dbReference>
<comment type="similarity">
    <text evidence="1">Belongs to the TRAPP small subunits family. BET3 subfamily.</text>
</comment>
<dbReference type="GO" id="GO:0030008">
    <property type="term" value="C:TRAPP complex"/>
    <property type="evidence" value="ECO:0007669"/>
    <property type="project" value="TreeGrafter"/>
</dbReference>
<dbReference type="GO" id="GO:0006888">
    <property type="term" value="P:endoplasmic reticulum to Golgi vesicle-mediated transport"/>
    <property type="evidence" value="ECO:0007669"/>
    <property type="project" value="TreeGrafter"/>
</dbReference>
<gene>
    <name evidence="3" type="ORF">CALCODRAFT_516781</name>
</gene>